<reference evidence="1 2" key="1">
    <citation type="submission" date="2020-07" db="EMBL/GenBank/DDBJ databases">
        <title>Sequencing the genomes of 1000 actinobacteria strains.</title>
        <authorList>
            <person name="Klenk H.-P."/>
        </authorList>
    </citation>
    <scope>NUCLEOTIDE SEQUENCE [LARGE SCALE GENOMIC DNA]</scope>
    <source>
        <strain evidence="1 2">DSM 45772</strain>
    </source>
</reference>
<keyword evidence="2" id="KW-1185">Reference proteome</keyword>
<accession>A0A7Y9J799</accession>
<evidence type="ECO:0000313" key="1">
    <source>
        <dbReference type="EMBL" id="NYD38048.1"/>
    </source>
</evidence>
<dbReference type="RefSeq" id="WP_179795546.1">
    <property type="nucleotide sequence ID" value="NZ_BAABHP010000020.1"/>
</dbReference>
<evidence type="ECO:0000313" key="2">
    <source>
        <dbReference type="Proteomes" id="UP000535890"/>
    </source>
</evidence>
<dbReference type="AlphaFoldDB" id="A0A7Y9J799"/>
<organism evidence="1 2">
    <name type="scientific">Actinomycetospora corticicola</name>
    <dbReference type="NCBI Taxonomy" id="663602"/>
    <lineage>
        <taxon>Bacteria</taxon>
        <taxon>Bacillati</taxon>
        <taxon>Actinomycetota</taxon>
        <taxon>Actinomycetes</taxon>
        <taxon>Pseudonocardiales</taxon>
        <taxon>Pseudonocardiaceae</taxon>
        <taxon>Actinomycetospora</taxon>
    </lineage>
</organism>
<proteinExistence type="predicted"/>
<name>A0A7Y9J799_9PSEU</name>
<dbReference type="EMBL" id="JACCBN010000001">
    <property type="protein sequence ID" value="NYD38048.1"/>
    <property type="molecule type" value="Genomic_DNA"/>
</dbReference>
<protein>
    <submittedName>
        <fullName evidence="1">Uncharacterized protein</fullName>
    </submittedName>
</protein>
<dbReference type="Proteomes" id="UP000535890">
    <property type="component" value="Unassembled WGS sequence"/>
</dbReference>
<comment type="caution">
    <text evidence="1">The sequence shown here is derived from an EMBL/GenBank/DDBJ whole genome shotgun (WGS) entry which is preliminary data.</text>
</comment>
<gene>
    <name evidence="1" type="ORF">BJ983_004150</name>
</gene>
<sequence length="115" mass="12539">MTRLAAAVAATADQLRAANHATVRGAITPTETYDVVGNLDDLAHRLPQLLDFLVRSLRRADGTEHFDDRGTDSGQALRLARGHLDDARHRAAELAAHLTHAHNELGHLGQLRPED</sequence>